<keyword evidence="1" id="KW-1133">Transmembrane helix</keyword>
<proteinExistence type="predicted"/>
<feature type="transmembrane region" description="Helical" evidence="1">
    <location>
        <begin position="53"/>
        <end position="72"/>
    </location>
</feature>
<evidence type="ECO:0000313" key="3">
    <source>
        <dbReference type="Proteomes" id="UP000228945"/>
    </source>
</evidence>
<evidence type="ECO:0000256" key="1">
    <source>
        <dbReference type="SAM" id="Phobius"/>
    </source>
</evidence>
<keyword evidence="1" id="KW-0812">Transmembrane</keyword>
<feature type="transmembrane region" description="Helical" evidence="1">
    <location>
        <begin position="21"/>
        <end position="41"/>
    </location>
</feature>
<dbReference type="OrthoDB" id="7211205at2"/>
<keyword evidence="1" id="KW-0472">Membrane</keyword>
<reference evidence="2 3" key="1">
    <citation type="submission" date="2017-10" db="EMBL/GenBank/DDBJ databases">
        <title>Genome sequence of Caulobacter mirabilis FWC38.</title>
        <authorList>
            <person name="Fiebig A."/>
            <person name="Crosson S."/>
        </authorList>
    </citation>
    <scope>NUCLEOTIDE SEQUENCE [LARGE SCALE GENOMIC DNA]</scope>
    <source>
        <strain evidence="2 3">FWC 38</strain>
    </source>
</reference>
<accession>A0A2D2AV53</accession>
<keyword evidence="3" id="KW-1185">Reference proteome</keyword>
<dbReference type="EMBL" id="CP024201">
    <property type="protein sequence ID" value="ATQ41889.1"/>
    <property type="molecule type" value="Genomic_DNA"/>
</dbReference>
<evidence type="ECO:0000313" key="2">
    <source>
        <dbReference type="EMBL" id="ATQ41889.1"/>
    </source>
</evidence>
<organism evidence="2 3">
    <name type="scientific">Caulobacter mirabilis</name>
    <dbReference type="NCBI Taxonomy" id="69666"/>
    <lineage>
        <taxon>Bacteria</taxon>
        <taxon>Pseudomonadati</taxon>
        <taxon>Pseudomonadota</taxon>
        <taxon>Alphaproteobacteria</taxon>
        <taxon>Caulobacterales</taxon>
        <taxon>Caulobacteraceae</taxon>
        <taxon>Caulobacter</taxon>
    </lineage>
</organism>
<feature type="transmembrane region" description="Helical" evidence="1">
    <location>
        <begin position="79"/>
        <end position="100"/>
    </location>
</feature>
<name>A0A2D2AV53_9CAUL</name>
<protein>
    <submittedName>
        <fullName evidence="2">Iron transporter</fullName>
    </submittedName>
</protein>
<dbReference type="KEGG" id="cmb:CSW64_05405"/>
<dbReference type="Proteomes" id="UP000228945">
    <property type="component" value="Chromosome"/>
</dbReference>
<sequence>MAAAKRKEGPTWLRRLDVAGRAVAAIGVGYVFASLATAVLAKLLPGGPIEATIAATTLSFAIYVTVVVWCFAEPKSWRLWAGLAGGCAALGGVLWIALILEPRL</sequence>
<gene>
    <name evidence="2" type="ORF">CSW64_05405</name>
</gene>
<dbReference type="AlphaFoldDB" id="A0A2D2AV53"/>
<dbReference type="RefSeq" id="WP_099621147.1">
    <property type="nucleotide sequence ID" value="NZ_CP024201.1"/>
</dbReference>